<dbReference type="InterPro" id="IPR028098">
    <property type="entry name" value="Glyco_trans_4-like_N"/>
</dbReference>
<dbReference type="DNASU" id="1728216"/>
<gene>
    <name evidence="3" type="ordered locus">PMT_1926</name>
</gene>
<dbReference type="EMBL" id="BX548175">
    <property type="protein sequence ID" value="CAE22101.1"/>
    <property type="molecule type" value="Genomic_DNA"/>
</dbReference>
<dbReference type="SUPFAM" id="SSF53756">
    <property type="entry name" value="UDP-Glycosyltransferase/glycogen phosphorylase"/>
    <property type="match status" value="1"/>
</dbReference>
<feature type="domain" description="Glycosyl transferase family 1" evidence="1">
    <location>
        <begin position="188"/>
        <end position="345"/>
    </location>
</feature>
<organism evidence="3 4">
    <name type="scientific">Prochlorococcus marinus (strain MIT 9313)</name>
    <dbReference type="NCBI Taxonomy" id="74547"/>
    <lineage>
        <taxon>Bacteria</taxon>
        <taxon>Bacillati</taxon>
        <taxon>Cyanobacteriota</taxon>
        <taxon>Cyanophyceae</taxon>
        <taxon>Synechococcales</taxon>
        <taxon>Prochlorococcaceae</taxon>
        <taxon>Prochlorococcus</taxon>
    </lineage>
</organism>
<dbReference type="OrthoDB" id="73743at2"/>
<dbReference type="Pfam" id="PF00534">
    <property type="entry name" value="Glycos_transf_1"/>
    <property type="match status" value="1"/>
</dbReference>
<keyword evidence="3" id="KW-0808">Transferase</keyword>
<dbReference type="Pfam" id="PF13579">
    <property type="entry name" value="Glyco_trans_4_4"/>
    <property type="match status" value="1"/>
</dbReference>
<dbReference type="HOGENOM" id="CLU_009583_14_3_3"/>
<keyword evidence="4" id="KW-1185">Reference proteome</keyword>
<dbReference type="RefSeq" id="WP_011131292.1">
    <property type="nucleotide sequence ID" value="NC_005071.1"/>
</dbReference>
<dbReference type="CAZy" id="GT4">
    <property type="family name" value="Glycosyltransferase Family 4"/>
</dbReference>
<accession>Q7V4M3</accession>
<dbReference type="eggNOG" id="COG0438">
    <property type="taxonomic scope" value="Bacteria"/>
</dbReference>
<name>Q7V4M3_PROMM</name>
<reference evidence="3 4" key="1">
    <citation type="journal article" date="2003" name="Nature">
        <title>Genome divergence in two Prochlorococcus ecotypes reflects oceanic niche differentiation.</title>
        <authorList>
            <person name="Rocap G."/>
            <person name="Larimer F.W."/>
            <person name="Lamerdin J.E."/>
            <person name="Malfatti S."/>
            <person name="Chain P."/>
            <person name="Ahlgren N.A."/>
            <person name="Arellano A."/>
            <person name="Coleman M."/>
            <person name="Hauser L."/>
            <person name="Hess W.R."/>
            <person name="Johnson Z.I."/>
            <person name="Land M.L."/>
            <person name="Lindell D."/>
            <person name="Post A.F."/>
            <person name="Regala W."/>
            <person name="Shah M."/>
            <person name="Shaw S.L."/>
            <person name="Steglich C."/>
            <person name="Sullivan M.B."/>
            <person name="Ting C.S."/>
            <person name="Tolonen A."/>
            <person name="Webb E.A."/>
            <person name="Zinser E.R."/>
            <person name="Chisholm S.W."/>
        </authorList>
    </citation>
    <scope>NUCLEOTIDE SEQUENCE [LARGE SCALE GENOMIC DNA]</scope>
    <source>
        <strain evidence="4">MIT 9313</strain>
    </source>
</reference>
<dbReference type="PANTHER" id="PTHR45947">
    <property type="entry name" value="SULFOQUINOVOSYL TRANSFERASE SQD2"/>
    <property type="match status" value="1"/>
</dbReference>
<sequence length="373" mass="40636">MTDSRQRLLVFAPTRRVASETFVRANLAGLPFEVSAYFGDEFPLDQPGRFAYGLGVLLSKIFTRLGWLRLAELPAAFVAWILIRRHRPDVVLAEFGFHAVRVMQAAARVDVPFVVHFRGSDLSANRRLGVLRSRYRRLVSIASGVVCKSRPMATTLEQLGASPSTILISPSGANPALFSVGDPALAAPVFLAVGRFVAKKGPLQTIRAFAGQPQGELWMVGEGPLLAEARRLVQALQVQDRVRFLGVKTQSEVAALMRQARVFVQHSQIAPDGDSEGNPVSVMEAQLCGLPVVATLHAGIPDVVLDGSTGLLVEENDVDGMAEAMTRLMADPNLAAQFGLAGRERVLAAFTLEHHLQDLTRFLQQQIRSTTHF</sequence>
<dbReference type="AlphaFoldDB" id="Q7V4M3"/>
<dbReference type="GO" id="GO:0016757">
    <property type="term" value="F:glycosyltransferase activity"/>
    <property type="evidence" value="ECO:0007669"/>
    <property type="project" value="InterPro"/>
</dbReference>
<evidence type="ECO:0000259" key="1">
    <source>
        <dbReference type="Pfam" id="PF00534"/>
    </source>
</evidence>
<feature type="domain" description="Glycosyltransferase subfamily 4-like N-terminal" evidence="2">
    <location>
        <begin position="39"/>
        <end position="170"/>
    </location>
</feature>
<proteinExistence type="predicted"/>
<protein>
    <submittedName>
        <fullName evidence="3">Glycosyl transferase, group 1</fullName>
    </submittedName>
</protein>
<dbReference type="InterPro" id="IPR050194">
    <property type="entry name" value="Glycosyltransferase_grp1"/>
</dbReference>
<dbReference type="InterPro" id="IPR001296">
    <property type="entry name" value="Glyco_trans_1"/>
</dbReference>
<dbReference type="Proteomes" id="UP000001423">
    <property type="component" value="Chromosome"/>
</dbReference>
<dbReference type="Gene3D" id="3.40.50.2000">
    <property type="entry name" value="Glycogen Phosphorylase B"/>
    <property type="match status" value="2"/>
</dbReference>
<evidence type="ECO:0000259" key="2">
    <source>
        <dbReference type="Pfam" id="PF13579"/>
    </source>
</evidence>
<dbReference type="PANTHER" id="PTHR45947:SF3">
    <property type="entry name" value="SULFOQUINOVOSYL TRANSFERASE SQD2"/>
    <property type="match status" value="1"/>
</dbReference>
<dbReference type="SMR" id="Q7V4M3"/>
<evidence type="ECO:0000313" key="4">
    <source>
        <dbReference type="Proteomes" id="UP000001423"/>
    </source>
</evidence>
<dbReference type="KEGG" id="pmt:PMT_1926"/>
<evidence type="ECO:0000313" key="3">
    <source>
        <dbReference type="EMBL" id="CAE22101.1"/>
    </source>
</evidence>